<dbReference type="SUPFAM" id="SSF55961">
    <property type="entry name" value="Bet v1-like"/>
    <property type="match status" value="1"/>
</dbReference>
<dbReference type="CDD" id="cd07812">
    <property type="entry name" value="SRPBCC"/>
    <property type="match status" value="1"/>
</dbReference>
<sequence>MAYKNDNAQAFRTRYRDAIHPLYNPWLHAGFVLAYGLTCISLLWRTLDAVALWQWLLVPLTLVFFSWGEYQVHKRLGHNKTRFGQLFYKRHTGDHHSFFVEGQMRYETPRDWRVILFPAWLIVLYSVPLLGIWWVLAHLDGNLAALFAGSMLLGYMSYEVVHACEHLPDKHPVSRLPWIRQMRRLHALHHRRELMHSRNFGIVHPLMDWLYGTLHWEPEPTCQQNRQQHRVHIARPADEVLSYAAAPAHWPEWHPSSLHIYGRDGVLLAGDVFEEDIHAGGRAGHLRWDVLDYQPARRWQASARGDHGLGLLLAYECLEVEGGCEFVRTLEYGFDGVLMRLANRLLLSRRIERESLASMQALRAVLECSQPAG</sequence>
<dbReference type="EMBL" id="FNSC01000001">
    <property type="protein sequence ID" value="SEB95455.1"/>
    <property type="molecule type" value="Genomic_DNA"/>
</dbReference>
<keyword evidence="1" id="KW-0472">Membrane</keyword>
<feature type="transmembrane region" description="Helical" evidence="1">
    <location>
        <begin position="114"/>
        <end position="136"/>
    </location>
</feature>
<dbReference type="AlphaFoldDB" id="A0A1H4NKM4"/>
<name>A0A1H4NKM4_PSEAG</name>
<feature type="domain" description="Fatty acid hydroxylase" evidence="2">
    <location>
        <begin position="60"/>
        <end position="213"/>
    </location>
</feature>
<protein>
    <submittedName>
        <fullName evidence="3">Fatty acid hydroxylase superfamily protein</fullName>
    </submittedName>
</protein>
<feature type="transmembrane region" description="Helical" evidence="1">
    <location>
        <begin position="50"/>
        <end position="70"/>
    </location>
</feature>
<accession>A0A1H4NKM4</accession>
<keyword evidence="1" id="KW-1133">Transmembrane helix</keyword>
<dbReference type="STRING" id="53406.SAMN05421553_0082"/>
<dbReference type="GO" id="GO:0005506">
    <property type="term" value="F:iron ion binding"/>
    <property type="evidence" value="ECO:0007669"/>
    <property type="project" value="InterPro"/>
</dbReference>
<dbReference type="Pfam" id="PF10604">
    <property type="entry name" value="Polyketide_cyc2"/>
    <property type="match status" value="1"/>
</dbReference>
<dbReference type="Gene3D" id="3.30.530.20">
    <property type="match status" value="1"/>
</dbReference>
<dbReference type="GO" id="GO:0008610">
    <property type="term" value="P:lipid biosynthetic process"/>
    <property type="evidence" value="ECO:0007669"/>
    <property type="project" value="InterPro"/>
</dbReference>
<keyword evidence="1" id="KW-0812">Transmembrane</keyword>
<keyword evidence="4" id="KW-1185">Reference proteome</keyword>
<organism evidence="3 4">
    <name type="scientific">Pseudomonas anguilliseptica</name>
    <dbReference type="NCBI Taxonomy" id="53406"/>
    <lineage>
        <taxon>Bacteria</taxon>
        <taxon>Pseudomonadati</taxon>
        <taxon>Pseudomonadota</taxon>
        <taxon>Gammaproteobacteria</taxon>
        <taxon>Pseudomonadales</taxon>
        <taxon>Pseudomonadaceae</taxon>
        <taxon>Pseudomonas</taxon>
    </lineage>
</organism>
<dbReference type="InterPro" id="IPR023393">
    <property type="entry name" value="START-like_dom_sf"/>
</dbReference>
<dbReference type="Proteomes" id="UP000242849">
    <property type="component" value="Unassembled WGS sequence"/>
</dbReference>
<reference evidence="4" key="1">
    <citation type="submission" date="2016-10" db="EMBL/GenBank/DDBJ databases">
        <authorList>
            <person name="Varghese N."/>
            <person name="Submissions S."/>
        </authorList>
    </citation>
    <scope>NUCLEOTIDE SEQUENCE [LARGE SCALE GENOMIC DNA]</scope>
    <source>
        <strain evidence="4">DSM 12111</strain>
    </source>
</reference>
<dbReference type="OrthoDB" id="5965958at2"/>
<proteinExistence type="predicted"/>
<dbReference type="GO" id="GO:0016491">
    <property type="term" value="F:oxidoreductase activity"/>
    <property type="evidence" value="ECO:0007669"/>
    <property type="project" value="InterPro"/>
</dbReference>
<feature type="transmembrane region" description="Helical" evidence="1">
    <location>
        <begin position="21"/>
        <end position="44"/>
    </location>
</feature>
<evidence type="ECO:0000313" key="4">
    <source>
        <dbReference type="Proteomes" id="UP000242849"/>
    </source>
</evidence>
<dbReference type="Pfam" id="PF04116">
    <property type="entry name" value="FA_hydroxylase"/>
    <property type="match status" value="1"/>
</dbReference>
<dbReference type="RefSeq" id="WP_090375351.1">
    <property type="nucleotide sequence ID" value="NZ_CP156749.1"/>
</dbReference>
<dbReference type="InterPro" id="IPR019587">
    <property type="entry name" value="Polyketide_cyclase/dehydratase"/>
</dbReference>
<evidence type="ECO:0000313" key="3">
    <source>
        <dbReference type="EMBL" id="SEB95455.1"/>
    </source>
</evidence>
<gene>
    <name evidence="3" type="ORF">SAMN05421553_0082</name>
</gene>
<evidence type="ECO:0000259" key="2">
    <source>
        <dbReference type="Pfam" id="PF04116"/>
    </source>
</evidence>
<dbReference type="InterPro" id="IPR006694">
    <property type="entry name" value="Fatty_acid_hydroxylase"/>
</dbReference>
<evidence type="ECO:0000256" key="1">
    <source>
        <dbReference type="SAM" id="Phobius"/>
    </source>
</evidence>